<dbReference type="InterPro" id="IPR002110">
    <property type="entry name" value="Ankyrin_rpt"/>
</dbReference>
<dbReference type="Proteomes" id="UP000752696">
    <property type="component" value="Unassembled WGS sequence"/>
</dbReference>
<gene>
    <name evidence="4" type="ORF">MHI_LOCUS717164</name>
</gene>
<feature type="repeat" description="ANK" evidence="3">
    <location>
        <begin position="76"/>
        <end position="108"/>
    </location>
</feature>
<name>A0A6V7HAB4_9HYME</name>
<feature type="repeat" description="ANK" evidence="3">
    <location>
        <begin position="227"/>
        <end position="259"/>
    </location>
</feature>
<evidence type="ECO:0000256" key="2">
    <source>
        <dbReference type="ARBA" id="ARBA00023043"/>
    </source>
</evidence>
<dbReference type="SMART" id="SM00248">
    <property type="entry name" value="ANK"/>
    <property type="match status" value="6"/>
</dbReference>
<comment type="caution">
    <text evidence="4">The sequence shown here is derived from an EMBL/GenBank/DDBJ whole genome shotgun (WGS) entry which is preliminary data.</text>
</comment>
<dbReference type="SUPFAM" id="SSF48403">
    <property type="entry name" value="Ankyrin repeat"/>
    <property type="match status" value="1"/>
</dbReference>
<sequence length="283" mass="31732">PNLSRNFLHACQNGDLSRVEVLVSKYDIQDWTYFRHLTSGDTALHVATREGYLNIVRYLCENFQKPDFRVNVANKDMKRPLHEAAQFAHRDIVRYLIEKGADVDVLKRADWTPLMLACTKTGNDAYECILALLEAKANPLLRNKDGWTSLHLICRSGDENAFDLLVSQFAESINDRSNNGRTVMHIAVIIVNHNSEFYEHSAFHGHESLVNRLVSLNTNFLNVRDSSGSTPLHEAVKGGHISVVKRLIDLGADAKATDNVGQTSLHIAAIVGNVETFRNILTN</sequence>
<reference evidence="4" key="1">
    <citation type="submission" date="2020-07" db="EMBL/GenBank/DDBJ databases">
        <authorList>
            <person name="Nazaruddin N."/>
        </authorList>
    </citation>
    <scope>NUCLEOTIDE SEQUENCE</scope>
</reference>
<accession>A0A6V7HAB4</accession>
<evidence type="ECO:0000313" key="5">
    <source>
        <dbReference type="Proteomes" id="UP000752696"/>
    </source>
</evidence>
<proteinExistence type="predicted"/>
<dbReference type="AlphaFoldDB" id="A0A6V7HAB4"/>
<dbReference type="OrthoDB" id="194358at2759"/>
<dbReference type="Pfam" id="PF12796">
    <property type="entry name" value="Ank_2"/>
    <property type="match status" value="3"/>
</dbReference>
<feature type="repeat" description="ANK" evidence="3">
    <location>
        <begin position="39"/>
        <end position="59"/>
    </location>
</feature>
<dbReference type="PRINTS" id="PR01415">
    <property type="entry name" value="ANKYRIN"/>
</dbReference>
<dbReference type="PROSITE" id="PS50088">
    <property type="entry name" value="ANK_REPEAT"/>
    <property type="match status" value="4"/>
</dbReference>
<feature type="repeat" description="ANK" evidence="3">
    <location>
        <begin position="260"/>
        <end position="283"/>
    </location>
</feature>
<dbReference type="InterPro" id="IPR036770">
    <property type="entry name" value="Ankyrin_rpt-contain_sf"/>
</dbReference>
<keyword evidence="5" id="KW-1185">Reference proteome</keyword>
<dbReference type="PROSITE" id="PS50297">
    <property type="entry name" value="ANK_REP_REGION"/>
    <property type="match status" value="4"/>
</dbReference>
<dbReference type="Gene3D" id="1.25.40.20">
    <property type="entry name" value="Ankyrin repeat-containing domain"/>
    <property type="match status" value="2"/>
</dbReference>
<dbReference type="PANTHER" id="PTHR24173:SF83">
    <property type="entry name" value="SOCS BOX DOMAIN-CONTAINING PROTEIN"/>
    <property type="match status" value="1"/>
</dbReference>
<keyword evidence="1" id="KW-0677">Repeat</keyword>
<keyword evidence="2 3" id="KW-0040">ANK repeat</keyword>
<evidence type="ECO:0000313" key="4">
    <source>
        <dbReference type="EMBL" id="CAD1477227.1"/>
    </source>
</evidence>
<protein>
    <submittedName>
        <fullName evidence="4">Uncharacterized protein</fullName>
    </submittedName>
</protein>
<evidence type="ECO:0000256" key="1">
    <source>
        <dbReference type="ARBA" id="ARBA00022737"/>
    </source>
</evidence>
<feature type="non-terminal residue" evidence="4">
    <location>
        <position position="1"/>
    </location>
</feature>
<organism evidence="4 5">
    <name type="scientific">Heterotrigona itama</name>
    <dbReference type="NCBI Taxonomy" id="395501"/>
    <lineage>
        <taxon>Eukaryota</taxon>
        <taxon>Metazoa</taxon>
        <taxon>Ecdysozoa</taxon>
        <taxon>Arthropoda</taxon>
        <taxon>Hexapoda</taxon>
        <taxon>Insecta</taxon>
        <taxon>Pterygota</taxon>
        <taxon>Neoptera</taxon>
        <taxon>Endopterygota</taxon>
        <taxon>Hymenoptera</taxon>
        <taxon>Apocrita</taxon>
        <taxon>Aculeata</taxon>
        <taxon>Apoidea</taxon>
        <taxon>Anthophila</taxon>
        <taxon>Apidae</taxon>
        <taxon>Heterotrigona</taxon>
    </lineage>
</organism>
<dbReference type="EMBL" id="CAJDYZ010009912">
    <property type="protein sequence ID" value="CAD1477227.1"/>
    <property type="molecule type" value="Genomic_DNA"/>
</dbReference>
<dbReference type="PANTHER" id="PTHR24173">
    <property type="entry name" value="ANKYRIN REPEAT CONTAINING"/>
    <property type="match status" value="1"/>
</dbReference>
<evidence type="ECO:0000256" key="3">
    <source>
        <dbReference type="PROSITE-ProRule" id="PRU00023"/>
    </source>
</evidence>